<dbReference type="SUPFAM" id="SSF102588">
    <property type="entry name" value="LmbE-like"/>
    <property type="match status" value="1"/>
</dbReference>
<evidence type="ECO:0000313" key="3">
    <source>
        <dbReference type="Proteomes" id="UP001597145"/>
    </source>
</evidence>
<sequence length="212" mass="24484">MFSPKRVLVLAPHTDDAELGCGGTMARWIDEGAEMFTAVFSIAETSLPPGSPRDRLKSECNEALDQIGVPTENRFIYNYPVRELGYHRQEVLEHMVGLSSEVRPDVILTPSGADLHQDHNVVFQESLRAFRHLTIMGYELPWNHITFSTHAFVVLSEDHLLRKWKALMKYDSQIELQRPYFRYEAIEAMARVRGMQVRSVYAEAYEMIRIRL</sequence>
<protein>
    <submittedName>
        <fullName evidence="2">PIG-L deacetylase family protein</fullName>
    </submittedName>
</protein>
<organism evidence="2 3">
    <name type="scientific">Pseudonocardia aurantiaca</name>
    <dbReference type="NCBI Taxonomy" id="75290"/>
    <lineage>
        <taxon>Bacteria</taxon>
        <taxon>Bacillati</taxon>
        <taxon>Actinomycetota</taxon>
        <taxon>Actinomycetes</taxon>
        <taxon>Pseudonocardiales</taxon>
        <taxon>Pseudonocardiaceae</taxon>
        <taxon>Pseudonocardia</taxon>
    </lineage>
</organism>
<reference evidence="3" key="1">
    <citation type="journal article" date="2019" name="Int. J. Syst. Evol. Microbiol.">
        <title>The Global Catalogue of Microorganisms (GCM) 10K type strain sequencing project: providing services to taxonomists for standard genome sequencing and annotation.</title>
        <authorList>
            <consortium name="The Broad Institute Genomics Platform"/>
            <consortium name="The Broad Institute Genome Sequencing Center for Infectious Disease"/>
            <person name="Wu L."/>
            <person name="Ma J."/>
        </authorList>
    </citation>
    <scope>NUCLEOTIDE SEQUENCE [LARGE SCALE GENOMIC DNA]</scope>
    <source>
        <strain evidence="3">JCM 12165</strain>
    </source>
</reference>
<dbReference type="PANTHER" id="PTHR12993:SF11">
    <property type="entry name" value="N-ACETYLGLUCOSAMINYL-PHOSPHATIDYLINOSITOL DE-N-ACETYLASE"/>
    <property type="match status" value="1"/>
</dbReference>
<dbReference type="PANTHER" id="PTHR12993">
    <property type="entry name" value="N-ACETYLGLUCOSAMINYL-PHOSPHATIDYLINOSITOL DE-N-ACETYLASE-RELATED"/>
    <property type="match status" value="1"/>
</dbReference>
<evidence type="ECO:0000313" key="2">
    <source>
        <dbReference type="EMBL" id="MFD1534120.1"/>
    </source>
</evidence>
<dbReference type="Proteomes" id="UP001597145">
    <property type="component" value="Unassembled WGS sequence"/>
</dbReference>
<evidence type="ECO:0000256" key="1">
    <source>
        <dbReference type="ARBA" id="ARBA00022833"/>
    </source>
</evidence>
<comment type="caution">
    <text evidence="2">The sequence shown here is derived from an EMBL/GenBank/DDBJ whole genome shotgun (WGS) entry which is preliminary data.</text>
</comment>
<dbReference type="Pfam" id="PF02585">
    <property type="entry name" value="PIG-L"/>
    <property type="match status" value="1"/>
</dbReference>
<dbReference type="RefSeq" id="WP_343974164.1">
    <property type="nucleotide sequence ID" value="NZ_BAAAJG010000005.1"/>
</dbReference>
<keyword evidence="3" id="KW-1185">Reference proteome</keyword>
<dbReference type="EMBL" id="JBHUCP010000028">
    <property type="protein sequence ID" value="MFD1534120.1"/>
    <property type="molecule type" value="Genomic_DNA"/>
</dbReference>
<proteinExistence type="predicted"/>
<dbReference type="Gene3D" id="3.40.50.10320">
    <property type="entry name" value="LmbE-like"/>
    <property type="match status" value="1"/>
</dbReference>
<gene>
    <name evidence="2" type="ORF">ACFSCY_32350</name>
</gene>
<accession>A0ABW4FVS2</accession>
<dbReference type="InterPro" id="IPR003737">
    <property type="entry name" value="GlcNAc_PI_deacetylase-related"/>
</dbReference>
<dbReference type="InterPro" id="IPR024078">
    <property type="entry name" value="LmbE-like_dom_sf"/>
</dbReference>
<name>A0ABW4FVS2_9PSEU</name>
<keyword evidence="1" id="KW-0862">Zinc</keyword>